<feature type="chain" id="PRO_5042187796" evidence="3">
    <location>
        <begin position="20"/>
        <end position="267"/>
    </location>
</feature>
<sequence>MDIKTGELVLLLFAVGVVAVDDYGVSLTCGDGQMAVALHKAYYPYLNASRLHLSDPSCRATESATHIFLKTSLDSCWTIRSETETLLTFYNKVEGDSERIGNTITRDHDFDMNFNCSYRRKEFLSLSFTPQGVVRPPLKDGFGNLTFTLHLYKSDSFGVSYKRNEYPVDVVLNDYIYLRYSVETVQNLVDTSIEYPYDPTKSLQKLEVKVFRFLGDYDPVYLHCELLACFANVSSRLVLTFALADLEMSPLPRLTITIRNLAMSSSK</sequence>
<accession>A0AAD9QD76</accession>
<dbReference type="PANTHER" id="PTHR14002:SF43">
    <property type="entry name" value="DELTA-LIKE PROTEIN"/>
    <property type="match status" value="1"/>
</dbReference>
<evidence type="ECO:0000256" key="2">
    <source>
        <dbReference type="ARBA" id="ARBA00023157"/>
    </source>
</evidence>
<evidence type="ECO:0000256" key="3">
    <source>
        <dbReference type="SAM" id="SignalP"/>
    </source>
</evidence>
<proteinExistence type="predicted"/>
<evidence type="ECO:0000313" key="5">
    <source>
        <dbReference type="EMBL" id="KAK2559242.1"/>
    </source>
</evidence>
<dbReference type="AlphaFoldDB" id="A0AAD9QD76"/>
<evidence type="ECO:0000259" key="4">
    <source>
        <dbReference type="PROSITE" id="PS51034"/>
    </source>
</evidence>
<keyword evidence="1 3" id="KW-0732">Signal</keyword>
<keyword evidence="2" id="KW-1015">Disulfide bond</keyword>
<name>A0AAD9QD76_ACRCE</name>
<dbReference type="PANTHER" id="PTHR14002">
    <property type="entry name" value="ENDOGLIN/TGF-BETA RECEPTOR TYPE III"/>
    <property type="match status" value="1"/>
</dbReference>
<dbReference type="SMART" id="SM00241">
    <property type="entry name" value="ZP"/>
    <property type="match status" value="1"/>
</dbReference>
<dbReference type="Pfam" id="PF23344">
    <property type="entry name" value="ZP-N"/>
    <property type="match status" value="1"/>
</dbReference>
<comment type="caution">
    <text evidence="5">The sequence shown here is derived from an EMBL/GenBank/DDBJ whole genome shotgun (WGS) entry which is preliminary data.</text>
</comment>
<dbReference type="PROSITE" id="PS51034">
    <property type="entry name" value="ZP_2"/>
    <property type="match status" value="1"/>
</dbReference>
<protein>
    <submittedName>
        <fullName evidence="5">ZP domain-containing protein</fullName>
    </submittedName>
</protein>
<evidence type="ECO:0000256" key="1">
    <source>
        <dbReference type="ARBA" id="ARBA00022729"/>
    </source>
</evidence>
<feature type="domain" description="ZP" evidence="4">
    <location>
        <begin position="28"/>
        <end position="267"/>
    </location>
</feature>
<reference evidence="5" key="1">
    <citation type="journal article" date="2023" name="G3 (Bethesda)">
        <title>Whole genome assembly and annotation of the endangered Caribbean coral Acropora cervicornis.</title>
        <authorList>
            <person name="Selwyn J.D."/>
            <person name="Vollmer S.V."/>
        </authorList>
    </citation>
    <scope>NUCLEOTIDE SEQUENCE</scope>
    <source>
        <strain evidence="5">K2</strain>
    </source>
</reference>
<dbReference type="EMBL" id="JARQWQ010000041">
    <property type="protein sequence ID" value="KAK2559242.1"/>
    <property type="molecule type" value="Genomic_DNA"/>
</dbReference>
<reference evidence="5" key="2">
    <citation type="journal article" date="2023" name="Science">
        <title>Genomic signatures of disease resistance in endangered staghorn corals.</title>
        <authorList>
            <person name="Vollmer S.V."/>
            <person name="Selwyn J.D."/>
            <person name="Despard B.A."/>
            <person name="Roesel C.L."/>
        </authorList>
    </citation>
    <scope>NUCLEOTIDE SEQUENCE</scope>
    <source>
        <strain evidence="5">K2</strain>
    </source>
</reference>
<feature type="signal peptide" evidence="3">
    <location>
        <begin position="1"/>
        <end position="19"/>
    </location>
</feature>
<dbReference type="Proteomes" id="UP001249851">
    <property type="component" value="Unassembled WGS sequence"/>
</dbReference>
<dbReference type="Gene3D" id="2.60.40.3210">
    <property type="entry name" value="Zona pellucida, ZP-N domain"/>
    <property type="match status" value="1"/>
</dbReference>
<dbReference type="InterPro" id="IPR001507">
    <property type="entry name" value="ZP_dom"/>
</dbReference>
<keyword evidence="6" id="KW-1185">Reference proteome</keyword>
<gene>
    <name evidence="5" type="ORF">P5673_018384</name>
</gene>
<evidence type="ECO:0000313" key="6">
    <source>
        <dbReference type="Proteomes" id="UP001249851"/>
    </source>
</evidence>
<dbReference type="InterPro" id="IPR055356">
    <property type="entry name" value="ZP-N"/>
</dbReference>
<organism evidence="5 6">
    <name type="scientific">Acropora cervicornis</name>
    <name type="common">Staghorn coral</name>
    <dbReference type="NCBI Taxonomy" id="6130"/>
    <lineage>
        <taxon>Eukaryota</taxon>
        <taxon>Metazoa</taxon>
        <taxon>Cnidaria</taxon>
        <taxon>Anthozoa</taxon>
        <taxon>Hexacorallia</taxon>
        <taxon>Scleractinia</taxon>
        <taxon>Astrocoeniina</taxon>
        <taxon>Acroporidae</taxon>
        <taxon>Acropora</taxon>
    </lineage>
</organism>